<keyword evidence="3" id="KW-1185">Reference proteome</keyword>
<accession>A0A225CJW2</accession>
<evidence type="ECO:0000313" key="3">
    <source>
        <dbReference type="Proteomes" id="UP000215316"/>
    </source>
</evidence>
<evidence type="ECO:0000256" key="1">
    <source>
        <dbReference type="SAM" id="Coils"/>
    </source>
</evidence>
<dbReference type="AlphaFoldDB" id="A0A225CJW2"/>
<gene>
    <name evidence="2" type="ORF">B5P24_13920</name>
</gene>
<protein>
    <submittedName>
        <fullName evidence="2">Uncharacterized protein</fullName>
    </submittedName>
</protein>
<name>A0A225CJW2_9MICO</name>
<dbReference type="RefSeq" id="WP_094130668.1">
    <property type="nucleotide sequence ID" value="NZ_CP040788.1"/>
</dbReference>
<proteinExistence type="predicted"/>
<reference evidence="2" key="1">
    <citation type="submission" date="2017-08" db="EMBL/GenBank/DDBJ databases">
        <title>Genomes of multiple Clavibacter strains from different subspecies.</title>
        <authorList>
            <person name="Yuan X.-K."/>
            <person name="Li X.-S."/>
            <person name="Nie J."/>
            <person name="De Boer S.H."/>
        </authorList>
    </citation>
    <scope>NUCLEOTIDE SEQUENCE [LARGE SCALE GENOMIC DNA]</scope>
    <source>
        <strain evidence="2">ATCC 33566</strain>
    </source>
</reference>
<feature type="coiled-coil region" evidence="1">
    <location>
        <begin position="58"/>
        <end position="85"/>
    </location>
</feature>
<comment type="caution">
    <text evidence="2">The sequence shown here is derived from an EMBL/GenBank/DDBJ whole genome shotgun (WGS) entry which is preliminary data.</text>
</comment>
<dbReference type="EMBL" id="MZMQ01000001">
    <property type="protein sequence ID" value="OQJ64015.1"/>
    <property type="molecule type" value="Genomic_DNA"/>
</dbReference>
<organism evidence="2 3">
    <name type="scientific">Clavibacter tessellarius</name>
    <dbReference type="NCBI Taxonomy" id="31965"/>
    <lineage>
        <taxon>Bacteria</taxon>
        <taxon>Bacillati</taxon>
        <taxon>Actinomycetota</taxon>
        <taxon>Actinomycetes</taxon>
        <taxon>Micrococcales</taxon>
        <taxon>Microbacteriaceae</taxon>
        <taxon>Clavibacter</taxon>
    </lineage>
</organism>
<dbReference type="OrthoDB" id="2620156at2"/>
<sequence>MTSFGPGDTVIMVGGGDGGYVARVETPRTVLNVLNAADDDGVDITVGGQACVHPGSQVIELAQVVAALQDQLSVMEDQHAEYEVIVKQPGELRGRYFG</sequence>
<keyword evidence="1" id="KW-0175">Coiled coil</keyword>
<dbReference type="Proteomes" id="UP000215316">
    <property type="component" value="Unassembled WGS sequence"/>
</dbReference>
<evidence type="ECO:0000313" key="2">
    <source>
        <dbReference type="EMBL" id="OQJ64015.1"/>
    </source>
</evidence>